<reference evidence="3 4" key="1">
    <citation type="submission" date="2014-06" db="EMBL/GenBank/DDBJ databases">
        <authorList>
            <consortium name="DOE Joint Genome Institute"/>
            <person name="Kuo A."/>
            <person name="Kohler A."/>
            <person name="Nagy L.G."/>
            <person name="Floudas D."/>
            <person name="Copeland A."/>
            <person name="Barry K.W."/>
            <person name="Cichocki N."/>
            <person name="Veneault-Fourrey C."/>
            <person name="LaButti K."/>
            <person name="Lindquist E.A."/>
            <person name="Lipzen A."/>
            <person name="Lundell T."/>
            <person name="Morin E."/>
            <person name="Murat C."/>
            <person name="Sun H."/>
            <person name="Tunlid A."/>
            <person name="Henrissat B."/>
            <person name="Grigoriev I.V."/>
            <person name="Hibbett D.S."/>
            <person name="Martin F."/>
            <person name="Nordberg H.P."/>
            <person name="Cantor M.N."/>
            <person name="Hua S.X."/>
        </authorList>
    </citation>
    <scope>NUCLEOTIDE SEQUENCE [LARGE SCALE GENOMIC DNA]</scope>
    <source>
        <strain evidence="3 4">ATCC 200175</strain>
    </source>
</reference>
<evidence type="ECO:0000256" key="1">
    <source>
        <dbReference type="SAM" id="MobiDB-lite"/>
    </source>
</evidence>
<protein>
    <recommendedName>
        <fullName evidence="5">Secreted protein</fullName>
    </recommendedName>
</protein>
<dbReference type="EMBL" id="KN820541">
    <property type="protein sequence ID" value="KIJ06060.1"/>
    <property type="molecule type" value="Genomic_DNA"/>
</dbReference>
<proteinExistence type="predicted"/>
<evidence type="ECO:0000313" key="4">
    <source>
        <dbReference type="Proteomes" id="UP000053647"/>
    </source>
</evidence>
<evidence type="ECO:0000313" key="3">
    <source>
        <dbReference type="EMBL" id="KIJ06060.1"/>
    </source>
</evidence>
<sequence length="93" mass="9591">MLICPLSVILLIVAFVAAATAAPLNENELFPTGTGSLVRSSAGPPSPLLLPLPPTPPHSPPSVGDILDSILDNIEEFPPWDAADIIDSLISGL</sequence>
<evidence type="ECO:0008006" key="5">
    <source>
        <dbReference type="Google" id="ProtNLM"/>
    </source>
</evidence>
<dbReference type="Proteomes" id="UP000053647">
    <property type="component" value="Unassembled WGS sequence"/>
</dbReference>
<keyword evidence="4" id="KW-1185">Reference proteome</keyword>
<organism evidence="3 4">
    <name type="scientific">Paxillus involutus ATCC 200175</name>
    <dbReference type="NCBI Taxonomy" id="664439"/>
    <lineage>
        <taxon>Eukaryota</taxon>
        <taxon>Fungi</taxon>
        <taxon>Dikarya</taxon>
        <taxon>Basidiomycota</taxon>
        <taxon>Agaricomycotina</taxon>
        <taxon>Agaricomycetes</taxon>
        <taxon>Agaricomycetidae</taxon>
        <taxon>Boletales</taxon>
        <taxon>Paxilineae</taxon>
        <taxon>Paxillaceae</taxon>
        <taxon>Paxillus</taxon>
    </lineage>
</organism>
<gene>
    <name evidence="3" type="ORF">PAXINDRAFT_20726</name>
</gene>
<dbReference type="AlphaFoldDB" id="A0A0C9SUE9"/>
<feature type="region of interest" description="Disordered" evidence="1">
    <location>
        <begin position="35"/>
        <end position="59"/>
    </location>
</feature>
<evidence type="ECO:0000256" key="2">
    <source>
        <dbReference type="SAM" id="SignalP"/>
    </source>
</evidence>
<keyword evidence="2" id="KW-0732">Signal</keyword>
<feature type="chain" id="PRO_5002213260" description="Secreted protein" evidence="2">
    <location>
        <begin position="22"/>
        <end position="93"/>
    </location>
</feature>
<name>A0A0C9SUE9_PAXIN</name>
<accession>A0A0C9SUE9</accession>
<feature type="compositionally biased region" description="Pro residues" evidence="1">
    <location>
        <begin position="44"/>
        <end position="59"/>
    </location>
</feature>
<feature type="signal peptide" evidence="2">
    <location>
        <begin position="1"/>
        <end position="21"/>
    </location>
</feature>
<reference evidence="4" key="2">
    <citation type="submission" date="2015-01" db="EMBL/GenBank/DDBJ databases">
        <title>Evolutionary Origins and Diversification of the Mycorrhizal Mutualists.</title>
        <authorList>
            <consortium name="DOE Joint Genome Institute"/>
            <consortium name="Mycorrhizal Genomics Consortium"/>
            <person name="Kohler A."/>
            <person name="Kuo A."/>
            <person name="Nagy L.G."/>
            <person name="Floudas D."/>
            <person name="Copeland A."/>
            <person name="Barry K.W."/>
            <person name="Cichocki N."/>
            <person name="Veneault-Fourrey C."/>
            <person name="LaButti K."/>
            <person name="Lindquist E.A."/>
            <person name="Lipzen A."/>
            <person name="Lundell T."/>
            <person name="Morin E."/>
            <person name="Murat C."/>
            <person name="Riley R."/>
            <person name="Ohm R."/>
            <person name="Sun H."/>
            <person name="Tunlid A."/>
            <person name="Henrissat B."/>
            <person name="Grigoriev I.V."/>
            <person name="Hibbett D.S."/>
            <person name="Martin F."/>
        </authorList>
    </citation>
    <scope>NUCLEOTIDE SEQUENCE [LARGE SCALE GENOMIC DNA]</scope>
    <source>
        <strain evidence="4">ATCC 200175</strain>
    </source>
</reference>
<dbReference type="HOGENOM" id="CLU_2400313_0_0_1"/>